<keyword evidence="2" id="KW-1185">Reference proteome</keyword>
<dbReference type="AlphaFoldDB" id="A0A7T8H0D5"/>
<evidence type="ECO:0000313" key="2">
    <source>
        <dbReference type="Proteomes" id="UP000595437"/>
    </source>
</evidence>
<protein>
    <submittedName>
        <fullName evidence="1">Uncharacterized protein</fullName>
    </submittedName>
</protein>
<accession>A0A7T8H0D5</accession>
<name>A0A7T8H0D5_CALRO</name>
<organism evidence="1 2">
    <name type="scientific">Caligus rogercresseyi</name>
    <name type="common">Sea louse</name>
    <dbReference type="NCBI Taxonomy" id="217165"/>
    <lineage>
        <taxon>Eukaryota</taxon>
        <taxon>Metazoa</taxon>
        <taxon>Ecdysozoa</taxon>
        <taxon>Arthropoda</taxon>
        <taxon>Crustacea</taxon>
        <taxon>Multicrustacea</taxon>
        <taxon>Hexanauplia</taxon>
        <taxon>Copepoda</taxon>
        <taxon>Siphonostomatoida</taxon>
        <taxon>Caligidae</taxon>
        <taxon>Caligus</taxon>
    </lineage>
</organism>
<dbReference type="EMBL" id="CP045899">
    <property type="protein sequence ID" value="QQP41017.1"/>
    <property type="molecule type" value="Genomic_DNA"/>
</dbReference>
<dbReference type="Proteomes" id="UP000595437">
    <property type="component" value="Chromosome 10"/>
</dbReference>
<proteinExistence type="predicted"/>
<evidence type="ECO:0000313" key="1">
    <source>
        <dbReference type="EMBL" id="QQP41017.1"/>
    </source>
</evidence>
<reference evidence="2" key="1">
    <citation type="submission" date="2021-01" db="EMBL/GenBank/DDBJ databases">
        <title>Caligus Genome Assembly.</title>
        <authorList>
            <person name="Gallardo-Escarate C."/>
        </authorList>
    </citation>
    <scope>NUCLEOTIDE SEQUENCE [LARGE SCALE GENOMIC DNA]</scope>
</reference>
<sequence length="57" mass="6832">MEGHSYCFGWRDKAPPWSKRRQSFMPLRKKENKEAKVHPSSIMCLSKTAFFWVLVWS</sequence>
<gene>
    <name evidence="1" type="ORF">FKW44_015263</name>
</gene>